<evidence type="ECO:0000313" key="2">
    <source>
        <dbReference type="Proteomes" id="UP001165064"/>
    </source>
</evidence>
<dbReference type="Proteomes" id="UP001165064">
    <property type="component" value="Unassembled WGS sequence"/>
</dbReference>
<gene>
    <name evidence="1" type="ORF">Amon02_001144300</name>
</gene>
<comment type="caution">
    <text evidence="1">The sequence shown here is derived from an EMBL/GenBank/DDBJ whole genome shotgun (WGS) entry which is preliminary data.</text>
</comment>
<accession>A0ACB5U548</accession>
<organism evidence="1 2">
    <name type="scientific">Ambrosiozyma monospora</name>
    <name type="common">Yeast</name>
    <name type="synonym">Endomycopsis monosporus</name>
    <dbReference type="NCBI Taxonomy" id="43982"/>
    <lineage>
        <taxon>Eukaryota</taxon>
        <taxon>Fungi</taxon>
        <taxon>Dikarya</taxon>
        <taxon>Ascomycota</taxon>
        <taxon>Saccharomycotina</taxon>
        <taxon>Pichiomycetes</taxon>
        <taxon>Pichiales</taxon>
        <taxon>Pichiaceae</taxon>
        <taxon>Ambrosiozyma</taxon>
    </lineage>
</organism>
<reference evidence="1" key="1">
    <citation type="submission" date="2023-04" db="EMBL/GenBank/DDBJ databases">
        <title>Ambrosiozyma monospora NBRC 10751.</title>
        <authorList>
            <person name="Ichikawa N."/>
            <person name="Sato H."/>
            <person name="Tonouchi N."/>
        </authorList>
    </citation>
    <scope>NUCLEOTIDE SEQUENCE</scope>
    <source>
        <strain evidence="1">NBRC 10751</strain>
    </source>
</reference>
<name>A0ACB5U548_AMBMO</name>
<sequence>MPKYIGVLNVRYSSLVDDNDDSNPIADSITDDKSPLLASKGSRMSSLNLNRGNSTATVVTPTNMVSGIDSPLNLVTPEVTIEDNRHIVPESLWTHYSNSAPSSNILSQPSNSSPLVSQLPSPNLGASDKEFNDVDSLGATTVNRKLQEEVLTEVFAPIREYARHVRSKSNLHTRPIQNFRIPSEDGDGKSPIRSHRYSASATVSPKLTSFTMFSDPSSSISSRMDDGPSSVKSDDIKLHSRTSSNNEYENDGEAPFPDRESFIRTLKNLPQPDNNDNVFMLDDQNDNIETYESQTGLDADSPSNSNILSTLNSLDNMEWKLKSPR</sequence>
<protein>
    <submittedName>
        <fullName evidence="1">Unnamed protein product</fullName>
    </submittedName>
</protein>
<proteinExistence type="predicted"/>
<keyword evidence="2" id="KW-1185">Reference proteome</keyword>
<evidence type="ECO:0000313" key="1">
    <source>
        <dbReference type="EMBL" id="GMF02376.1"/>
    </source>
</evidence>
<dbReference type="EMBL" id="BSXS01012454">
    <property type="protein sequence ID" value="GMF02376.1"/>
    <property type="molecule type" value="Genomic_DNA"/>
</dbReference>